<dbReference type="PANTHER" id="PTHR15106:SF2">
    <property type="entry name" value="RETINOIC ACID RECEPTOR RESPONDER PROTEIN 2"/>
    <property type="match status" value="1"/>
</dbReference>
<keyword evidence="8" id="KW-0395">Inflammatory response</keyword>
<dbReference type="GO" id="GO:0030154">
    <property type="term" value="P:cell differentiation"/>
    <property type="evidence" value="ECO:0007669"/>
    <property type="project" value="UniProtKB-KW"/>
</dbReference>
<dbReference type="Ensembl" id="ENSNMLT00000034752.1">
    <property type="protein sequence ID" value="ENSNMLP00000031182.1"/>
    <property type="gene ID" value="ENSNMLG00000019609.1"/>
</dbReference>
<evidence type="ECO:0000256" key="4">
    <source>
        <dbReference type="ARBA" id="ARBA00022525"/>
    </source>
</evidence>
<dbReference type="InterPro" id="IPR046350">
    <property type="entry name" value="Cystatin_sf"/>
</dbReference>
<dbReference type="GO" id="GO:0005576">
    <property type="term" value="C:extracellular region"/>
    <property type="evidence" value="ECO:0007669"/>
    <property type="project" value="UniProtKB-SubCell"/>
</dbReference>
<dbReference type="SUPFAM" id="SSF54403">
    <property type="entry name" value="Cystatin/monellin"/>
    <property type="match status" value="1"/>
</dbReference>
<evidence type="ECO:0000313" key="11">
    <source>
        <dbReference type="Ensembl" id="ENSNMLP00000031182.1"/>
    </source>
</evidence>
<keyword evidence="4" id="KW-0964">Secreted</keyword>
<evidence type="ECO:0000256" key="2">
    <source>
        <dbReference type="ARBA" id="ARBA00018808"/>
    </source>
</evidence>
<dbReference type="PANTHER" id="PTHR15106">
    <property type="entry name" value="RETINOIC ACID RECEPTOR RESPONDER PROTEIN 2"/>
    <property type="match status" value="1"/>
</dbReference>
<dbReference type="Pfam" id="PF00666">
    <property type="entry name" value="Cathelicidins"/>
    <property type="match status" value="1"/>
</dbReference>
<name>A0A8C6U9J5_9GOBI</name>
<dbReference type="InterPro" id="IPR029562">
    <property type="entry name" value="Chemerin"/>
</dbReference>
<evidence type="ECO:0000256" key="6">
    <source>
        <dbReference type="ARBA" id="ARBA00022782"/>
    </source>
</evidence>
<accession>A0A8C6U9J5</accession>
<keyword evidence="3" id="KW-0145">Chemotaxis</keyword>
<dbReference type="Gene3D" id="3.10.450.10">
    <property type="match status" value="1"/>
</dbReference>
<feature type="chain" id="PRO_5034945079" description="Retinoic acid receptor responder protein 2" evidence="10">
    <location>
        <begin position="20"/>
        <end position="201"/>
    </location>
</feature>
<organism evidence="11 12">
    <name type="scientific">Neogobius melanostomus</name>
    <name type="common">round goby</name>
    <dbReference type="NCBI Taxonomy" id="47308"/>
    <lineage>
        <taxon>Eukaryota</taxon>
        <taxon>Metazoa</taxon>
        <taxon>Chordata</taxon>
        <taxon>Craniata</taxon>
        <taxon>Vertebrata</taxon>
        <taxon>Euteleostomi</taxon>
        <taxon>Actinopterygii</taxon>
        <taxon>Neopterygii</taxon>
        <taxon>Teleostei</taxon>
        <taxon>Neoteleostei</taxon>
        <taxon>Acanthomorphata</taxon>
        <taxon>Gobiaria</taxon>
        <taxon>Gobiiformes</taxon>
        <taxon>Gobioidei</taxon>
        <taxon>Gobiidae</taxon>
        <taxon>Benthophilinae</taxon>
        <taxon>Neogobiini</taxon>
        <taxon>Neogobius</taxon>
    </lineage>
</organism>
<keyword evidence="6" id="KW-0221">Differentiation</keyword>
<dbReference type="GO" id="GO:0006954">
    <property type="term" value="P:inflammatory response"/>
    <property type="evidence" value="ECO:0007669"/>
    <property type="project" value="UniProtKB-KW"/>
</dbReference>
<feature type="signal peptide" evidence="10">
    <location>
        <begin position="1"/>
        <end position="19"/>
    </location>
</feature>
<dbReference type="AlphaFoldDB" id="A0A8C6U9J5"/>
<comment type="subcellular location">
    <subcellularLocation>
        <location evidence="1">Secreted</location>
    </subcellularLocation>
</comment>
<dbReference type="GO" id="GO:0006935">
    <property type="term" value="P:chemotaxis"/>
    <property type="evidence" value="ECO:0007669"/>
    <property type="project" value="UniProtKB-KW"/>
</dbReference>
<evidence type="ECO:0000256" key="8">
    <source>
        <dbReference type="ARBA" id="ARBA00023198"/>
    </source>
</evidence>
<proteinExistence type="predicted"/>
<keyword evidence="5 10" id="KW-0732">Signal</keyword>
<reference evidence="11" key="1">
    <citation type="submission" date="2025-08" db="UniProtKB">
        <authorList>
            <consortium name="Ensembl"/>
        </authorList>
    </citation>
    <scope>IDENTIFICATION</scope>
</reference>
<keyword evidence="7" id="KW-1015">Disulfide bond</keyword>
<evidence type="ECO:0000313" key="12">
    <source>
        <dbReference type="Proteomes" id="UP000694523"/>
    </source>
</evidence>
<evidence type="ECO:0000256" key="3">
    <source>
        <dbReference type="ARBA" id="ARBA00022500"/>
    </source>
</evidence>
<evidence type="ECO:0000256" key="5">
    <source>
        <dbReference type="ARBA" id="ARBA00022729"/>
    </source>
</evidence>
<evidence type="ECO:0000256" key="7">
    <source>
        <dbReference type="ARBA" id="ARBA00023157"/>
    </source>
</evidence>
<sequence>MATVAQLLLFSALLYVAAAQNPYNDLPVGYRRGVDLALEQLNSSTAVPHHYRLFWTVEKTESDSGQGLKYLYHHFRLKPTRCAKGTTGTNAQRCPFRNDRPLMDCVTCYKTSSDQIEQIPEPYVNCIQKPRVTEGWRRPWTSHEHTSDLTWLCSTTIASFTVLYLQRRRYMCSCVDFIYFHGNFVAQREIMQSEIFKGCVS</sequence>
<dbReference type="GO" id="GO:0050994">
    <property type="term" value="P:regulation of lipid catabolic process"/>
    <property type="evidence" value="ECO:0007669"/>
    <property type="project" value="InterPro"/>
</dbReference>
<keyword evidence="12" id="KW-1185">Reference proteome</keyword>
<dbReference type="Proteomes" id="UP000694523">
    <property type="component" value="Unplaced"/>
</dbReference>
<protein>
    <recommendedName>
        <fullName evidence="2">Retinoic acid receptor responder protein 2</fullName>
    </recommendedName>
    <alternativeName>
        <fullName evidence="9">Chemerin</fullName>
    </alternativeName>
</protein>
<reference evidence="11" key="2">
    <citation type="submission" date="2025-09" db="UniProtKB">
        <authorList>
            <consortium name="Ensembl"/>
        </authorList>
    </citation>
    <scope>IDENTIFICATION</scope>
</reference>
<evidence type="ECO:0000256" key="9">
    <source>
        <dbReference type="ARBA" id="ARBA00032785"/>
    </source>
</evidence>
<evidence type="ECO:0000256" key="10">
    <source>
        <dbReference type="SAM" id="SignalP"/>
    </source>
</evidence>
<evidence type="ECO:0000256" key="1">
    <source>
        <dbReference type="ARBA" id="ARBA00004613"/>
    </source>
</evidence>
<dbReference type="GO" id="GO:0005102">
    <property type="term" value="F:signaling receptor binding"/>
    <property type="evidence" value="ECO:0007669"/>
    <property type="project" value="InterPro"/>
</dbReference>